<evidence type="ECO:0000313" key="2">
    <source>
        <dbReference type="Proteomes" id="UP001204798"/>
    </source>
</evidence>
<evidence type="ECO:0000313" key="1">
    <source>
        <dbReference type="EMBL" id="MCS3921077.1"/>
    </source>
</evidence>
<keyword evidence="2" id="KW-1185">Reference proteome</keyword>
<organism evidence="1 2">
    <name type="scientific">Candidatus Fervidibacter sacchari</name>
    <dbReference type="NCBI Taxonomy" id="1448929"/>
    <lineage>
        <taxon>Bacteria</taxon>
        <taxon>Candidatus Fervidibacterota</taxon>
        <taxon>Candidatus Fervidibacter</taxon>
    </lineage>
</organism>
<proteinExistence type="predicted"/>
<comment type="caution">
    <text evidence="1">The sequence shown here is derived from an EMBL/GenBank/DDBJ whole genome shotgun (WGS) entry which is preliminary data.</text>
</comment>
<gene>
    <name evidence="1" type="ORF">M2350_003518</name>
</gene>
<dbReference type="RefSeq" id="WP_018195599.1">
    <property type="nucleotide sequence ID" value="NZ_CP130454.1"/>
</dbReference>
<protein>
    <submittedName>
        <fullName evidence="1">Uncharacterized protein</fullName>
    </submittedName>
</protein>
<dbReference type="Proteomes" id="UP001204798">
    <property type="component" value="Unassembled WGS sequence"/>
</dbReference>
<dbReference type="EMBL" id="JANUCP010000009">
    <property type="protein sequence ID" value="MCS3921077.1"/>
    <property type="molecule type" value="Genomic_DNA"/>
</dbReference>
<name>A0ABT2ET14_9BACT</name>
<reference evidence="1 2" key="1">
    <citation type="submission" date="2022-08" db="EMBL/GenBank/DDBJ databases">
        <title>Bacterial and archaeal communities from various locations to study Microbial Dark Matter (Phase II).</title>
        <authorList>
            <person name="Stepanauskas R."/>
        </authorList>
    </citation>
    <scope>NUCLEOTIDE SEQUENCE [LARGE SCALE GENOMIC DNA]</scope>
    <source>
        <strain evidence="1 2">PD1</strain>
    </source>
</reference>
<accession>A0ABT2ET14</accession>
<sequence>MVAQVRMEAGRAKAPATTLSRPGHGIERHQAAQKVIGNWTRRAILSGLMLLSWCLLNALILTEIKTHNWQKQQISLKEMQVYRLQTAIAHRLSGLTRNSPDMFQSAVPPTLLGLHRQKRDLVLLGRR</sequence>